<organism evidence="1">
    <name type="scientific">Siphoviridae sp. ctE6L85</name>
    <dbReference type="NCBI Taxonomy" id="2826202"/>
    <lineage>
        <taxon>Viruses</taxon>
        <taxon>Duplodnaviria</taxon>
        <taxon>Heunggongvirae</taxon>
        <taxon>Uroviricota</taxon>
        <taxon>Caudoviricetes</taxon>
    </lineage>
</organism>
<sequence length="154" mass="16321">MAEFNTRIRLKRDTSANWTNSNPVILDGEIIIVDTASGSVRRKIGDGTKTYSQLPFDDEDIYNALAGKCDASVFINTTLTASNWSNKQQTLAVAGLGTEQNGVIGISQSITDEQFTAAADACLYVCAQSAGSITIAAKGTVPECDIPVTVILLS</sequence>
<evidence type="ECO:0000313" key="1">
    <source>
        <dbReference type="EMBL" id="DAE21301.1"/>
    </source>
</evidence>
<proteinExistence type="predicted"/>
<name>A0A8S5QRE3_9CAUD</name>
<protein>
    <submittedName>
        <fullName evidence="1">Hyaluronidase</fullName>
    </submittedName>
</protein>
<reference evidence="1" key="1">
    <citation type="journal article" date="2021" name="Proc. Natl. Acad. Sci. U.S.A.">
        <title>A Catalog of Tens of Thousands of Viruses from Human Metagenomes Reveals Hidden Associations with Chronic Diseases.</title>
        <authorList>
            <person name="Tisza M.J."/>
            <person name="Buck C.B."/>
        </authorList>
    </citation>
    <scope>NUCLEOTIDE SEQUENCE</scope>
    <source>
        <strain evidence="1">CtE6L85</strain>
    </source>
</reference>
<accession>A0A8S5QRE3</accession>
<dbReference type="EMBL" id="BK015711">
    <property type="protein sequence ID" value="DAE21301.1"/>
    <property type="molecule type" value="Genomic_DNA"/>
</dbReference>
<dbReference type="SUPFAM" id="SSF69349">
    <property type="entry name" value="Phage fibre proteins"/>
    <property type="match status" value="1"/>
</dbReference>